<dbReference type="GO" id="GO:0016020">
    <property type="term" value="C:membrane"/>
    <property type="evidence" value="ECO:0007669"/>
    <property type="project" value="UniProtKB-SubCell"/>
</dbReference>
<dbReference type="AlphaFoldDB" id="A0A9W6MX12"/>
<proteinExistence type="predicted"/>
<accession>A0A9W6MX12</accession>
<dbReference type="InterPro" id="IPR023352">
    <property type="entry name" value="MAPEG-like_dom_sf"/>
</dbReference>
<comment type="caution">
    <text evidence="6">The sequence shown here is derived from an EMBL/GenBank/DDBJ whole genome shotgun (WGS) entry which is preliminary data.</text>
</comment>
<evidence type="ECO:0008006" key="8">
    <source>
        <dbReference type="Google" id="ProtNLM"/>
    </source>
</evidence>
<keyword evidence="3 5" id="KW-1133">Transmembrane helix</keyword>
<evidence type="ECO:0000256" key="2">
    <source>
        <dbReference type="ARBA" id="ARBA00022692"/>
    </source>
</evidence>
<sequence>MTLPAILAPVFAQVLLVFFLLFWMGGTRAAAVRAGEVRPREGSPRNYGWPAKAQQVSDCFHHQFEIPTLFFALVPLAILSRKADLLFVTLSWVFVATRFLHAVEHTGANRLKFRFPLFAAGVIVLAVMWAVFAVRILLNA</sequence>
<evidence type="ECO:0000256" key="1">
    <source>
        <dbReference type="ARBA" id="ARBA00004370"/>
    </source>
</evidence>
<comment type="subcellular location">
    <subcellularLocation>
        <location evidence="1">Membrane</location>
    </subcellularLocation>
</comment>
<protein>
    <recommendedName>
        <fullName evidence="8">MAPEG family protein</fullName>
    </recommendedName>
</protein>
<evidence type="ECO:0000313" key="7">
    <source>
        <dbReference type="Proteomes" id="UP001143372"/>
    </source>
</evidence>
<dbReference type="Proteomes" id="UP001143372">
    <property type="component" value="Unassembled WGS sequence"/>
</dbReference>
<gene>
    <name evidence="6" type="ORF">GCM10008179_32360</name>
</gene>
<feature type="transmembrane region" description="Helical" evidence="5">
    <location>
        <begin position="115"/>
        <end position="138"/>
    </location>
</feature>
<keyword evidence="4 5" id="KW-0472">Membrane</keyword>
<keyword evidence="7" id="KW-1185">Reference proteome</keyword>
<dbReference type="Gene3D" id="1.20.120.550">
    <property type="entry name" value="Membrane associated eicosanoid/glutathione metabolism-like domain"/>
    <property type="match status" value="1"/>
</dbReference>
<keyword evidence="2 5" id="KW-0812">Transmembrane</keyword>
<evidence type="ECO:0000313" key="6">
    <source>
        <dbReference type="EMBL" id="GLK69598.1"/>
    </source>
</evidence>
<dbReference type="Pfam" id="PF01124">
    <property type="entry name" value="MAPEG"/>
    <property type="match status" value="1"/>
</dbReference>
<organism evidence="6 7">
    <name type="scientific">Hansschlegelia plantiphila</name>
    <dbReference type="NCBI Taxonomy" id="374655"/>
    <lineage>
        <taxon>Bacteria</taxon>
        <taxon>Pseudomonadati</taxon>
        <taxon>Pseudomonadota</taxon>
        <taxon>Alphaproteobacteria</taxon>
        <taxon>Hyphomicrobiales</taxon>
        <taxon>Methylopilaceae</taxon>
        <taxon>Hansschlegelia</taxon>
    </lineage>
</organism>
<dbReference type="RefSeq" id="WP_271169816.1">
    <property type="nucleotide sequence ID" value="NZ_BSFI01000022.1"/>
</dbReference>
<reference evidence="6" key="1">
    <citation type="journal article" date="2014" name="Int. J. Syst. Evol. Microbiol.">
        <title>Complete genome sequence of Corynebacterium casei LMG S-19264T (=DSM 44701T), isolated from a smear-ripened cheese.</title>
        <authorList>
            <consortium name="US DOE Joint Genome Institute (JGI-PGF)"/>
            <person name="Walter F."/>
            <person name="Albersmeier A."/>
            <person name="Kalinowski J."/>
            <person name="Ruckert C."/>
        </authorList>
    </citation>
    <scope>NUCLEOTIDE SEQUENCE</scope>
    <source>
        <strain evidence="6">VKM B-2347</strain>
    </source>
</reference>
<name>A0A9W6MX12_9HYPH</name>
<evidence type="ECO:0000256" key="5">
    <source>
        <dbReference type="SAM" id="Phobius"/>
    </source>
</evidence>
<reference evidence="6" key="2">
    <citation type="submission" date="2023-01" db="EMBL/GenBank/DDBJ databases">
        <authorList>
            <person name="Sun Q."/>
            <person name="Evtushenko L."/>
        </authorList>
    </citation>
    <scope>NUCLEOTIDE SEQUENCE</scope>
    <source>
        <strain evidence="6">VKM B-2347</strain>
    </source>
</reference>
<dbReference type="EMBL" id="BSFI01000022">
    <property type="protein sequence ID" value="GLK69598.1"/>
    <property type="molecule type" value="Genomic_DNA"/>
</dbReference>
<evidence type="ECO:0000256" key="4">
    <source>
        <dbReference type="ARBA" id="ARBA00023136"/>
    </source>
</evidence>
<feature type="transmembrane region" description="Helical" evidence="5">
    <location>
        <begin position="85"/>
        <end position="103"/>
    </location>
</feature>
<evidence type="ECO:0000256" key="3">
    <source>
        <dbReference type="ARBA" id="ARBA00022989"/>
    </source>
</evidence>
<dbReference type="InterPro" id="IPR001129">
    <property type="entry name" value="Membr-assoc_MAPEG"/>
</dbReference>
<dbReference type="SUPFAM" id="SSF161084">
    <property type="entry name" value="MAPEG domain-like"/>
    <property type="match status" value="1"/>
</dbReference>